<gene>
    <name evidence="10" type="ORF">NCTC10665_01728</name>
</gene>
<keyword evidence="4" id="KW-0547">Nucleotide-binding</keyword>
<dbReference type="SUPFAM" id="SSF56112">
    <property type="entry name" value="Protein kinase-like (PK-like)"/>
    <property type="match status" value="1"/>
</dbReference>
<keyword evidence="10" id="KW-0689">Ribosomal protein</keyword>
<dbReference type="EMBL" id="LR134481">
    <property type="protein sequence ID" value="VEI32811.1"/>
    <property type="molecule type" value="Genomic_DNA"/>
</dbReference>
<keyword evidence="10" id="KW-0687">Ribonucleoprotein</keyword>
<dbReference type="InterPro" id="IPR018934">
    <property type="entry name" value="RIO_dom"/>
</dbReference>
<comment type="catalytic activity">
    <reaction evidence="7">
        <text>L-threonyl-[protein] + ATP = O-phospho-L-threonyl-[protein] + ADP + H(+)</text>
        <dbReference type="Rhea" id="RHEA:46608"/>
        <dbReference type="Rhea" id="RHEA-COMP:11060"/>
        <dbReference type="Rhea" id="RHEA-COMP:11605"/>
        <dbReference type="ChEBI" id="CHEBI:15378"/>
        <dbReference type="ChEBI" id="CHEBI:30013"/>
        <dbReference type="ChEBI" id="CHEBI:30616"/>
        <dbReference type="ChEBI" id="CHEBI:61977"/>
        <dbReference type="ChEBI" id="CHEBI:456216"/>
        <dbReference type="EC" id="2.7.11.1"/>
    </reaction>
</comment>
<feature type="domain" description="RIO-type" evidence="9">
    <location>
        <begin position="54"/>
        <end position="151"/>
    </location>
</feature>
<keyword evidence="6" id="KW-0067">ATP-binding</keyword>
<dbReference type="RefSeq" id="WP_126471519.1">
    <property type="nucleotide sequence ID" value="NZ_LR134481.1"/>
</dbReference>
<evidence type="ECO:0000256" key="2">
    <source>
        <dbReference type="ARBA" id="ARBA00022527"/>
    </source>
</evidence>
<evidence type="ECO:0000256" key="5">
    <source>
        <dbReference type="ARBA" id="ARBA00022777"/>
    </source>
</evidence>
<reference evidence="10 11" key="1">
    <citation type="submission" date="2018-12" db="EMBL/GenBank/DDBJ databases">
        <authorList>
            <consortium name="Pathogen Informatics"/>
        </authorList>
    </citation>
    <scope>NUCLEOTIDE SEQUENCE [LARGE SCALE GENOMIC DNA]</scope>
    <source>
        <strain evidence="10 11">NCTC10665</strain>
    </source>
</reference>
<evidence type="ECO:0000256" key="1">
    <source>
        <dbReference type="ARBA" id="ARBA00012513"/>
    </source>
</evidence>
<keyword evidence="5" id="KW-0418">Kinase</keyword>
<proteinExistence type="predicted"/>
<dbReference type="Gene3D" id="1.10.510.10">
    <property type="entry name" value="Transferase(Phosphotransferase) domain 1"/>
    <property type="match status" value="1"/>
</dbReference>
<dbReference type="Proteomes" id="UP000268879">
    <property type="component" value="Chromosome"/>
</dbReference>
<protein>
    <recommendedName>
        <fullName evidence="1">non-specific serine/threonine protein kinase</fullName>
        <ecNumber evidence="1">2.7.11.1</ecNumber>
    </recommendedName>
</protein>
<keyword evidence="2" id="KW-0723">Serine/threonine-protein kinase</keyword>
<evidence type="ECO:0000256" key="6">
    <source>
        <dbReference type="ARBA" id="ARBA00022840"/>
    </source>
</evidence>
<accession>A0A448Q7F6</accession>
<comment type="catalytic activity">
    <reaction evidence="8">
        <text>L-seryl-[protein] + ATP = O-phospho-L-seryl-[protein] + ADP + H(+)</text>
        <dbReference type="Rhea" id="RHEA:17989"/>
        <dbReference type="Rhea" id="RHEA-COMP:9863"/>
        <dbReference type="Rhea" id="RHEA-COMP:11604"/>
        <dbReference type="ChEBI" id="CHEBI:15378"/>
        <dbReference type="ChEBI" id="CHEBI:29999"/>
        <dbReference type="ChEBI" id="CHEBI:30616"/>
        <dbReference type="ChEBI" id="CHEBI:83421"/>
        <dbReference type="ChEBI" id="CHEBI:456216"/>
        <dbReference type="EC" id="2.7.11.1"/>
    </reaction>
</comment>
<dbReference type="GO" id="GO:0005840">
    <property type="term" value="C:ribosome"/>
    <property type="evidence" value="ECO:0007669"/>
    <property type="project" value="UniProtKB-KW"/>
</dbReference>
<organism evidence="10 11">
    <name type="scientific">Haemophilus parainfluenzae</name>
    <dbReference type="NCBI Taxonomy" id="729"/>
    <lineage>
        <taxon>Bacteria</taxon>
        <taxon>Pseudomonadati</taxon>
        <taxon>Pseudomonadota</taxon>
        <taxon>Gammaproteobacteria</taxon>
        <taxon>Pasteurellales</taxon>
        <taxon>Pasteurellaceae</taxon>
        <taxon>Haemophilus</taxon>
    </lineage>
</organism>
<dbReference type="GO" id="GO:0004674">
    <property type="term" value="F:protein serine/threonine kinase activity"/>
    <property type="evidence" value="ECO:0007669"/>
    <property type="project" value="UniProtKB-KW"/>
</dbReference>
<evidence type="ECO:0000313" key="10">
    <source>
        <dbReference type="EMBL" id="VEI32811.1"/>
    </source>
</evidence>
<dbReference type="AlphaFoldDB" id="A0A448Q7F6"/>
<evidence type="ECO:0000256" key="4">
    <source>
        <dbReference type="ARBA" id="ARBA00022741"/>
    </source>
</evidence>
<dbReference type="GO" id="GO:0005524">
    <property type="term" value="F:ATP binding"/>
    <property type="evidence" value="ECO:0007669"/>
    <property type="project" value="UniProtKB-KW"/>
</dbReference>
<dbReference type="InterPro" id="IPR011009">
    <property type="entry name" value="Kinase-like_dom_sf"/>
</dbReference>
<evidence type="ECO:0000256" key="3">
    <source>
        <dbReference type="ARBA" id="ARBA00022679"/>
    </source>
</evidence>
<keyword evidence="3" id="KW-0808">Transferase</keyword>
<dbReference type="EC" id="2.7.11.1" evidence="1"/>
<evidence type="ECO:0000313" key="11">
    <source>
        <dbReference type="Proteomes" id="UP000268879"/>
    </source>
</evidence>
<dbReference type="Pfam" id="PF01163">
    <property type="entry name" value="RIO1"/>
    <property type="match status" value="1"/>
</dbReference>
<sequence length="236" mass="28427">MVLSFKAYVQTLLKKHNEERVFRFEYLGKYYWLKQPERLKGIWLILKPYPKKHFKEECYILQKLNSIGAPVPKLCDFSDDHLVLEDVGPTLNCWLDNNEINWAQKENILQTAIRALIQLHQEGIIHGRPAIRDIAWQSGKVRFMDFESHSKSYNKQWLIARDMLAFLNSLCRVKNLNDKKLRALFDYYKLHCPSDYWIAMIRYIKKMRWLYYVLLPFKPIARTDLLAIYRLFEHLK</sequence>
<evidence type="ECO:0000256" key="7">
    <source>
        <dbReference type="ARBA" id="ARBA00047899"/>
    </source>
</evidence>
<evidence type="ECO:0000259" key="9">
    <source>
        <dbReference type="Pfam" id="PF01163"/>
    </source>
</evidence>
<evidence type="ECO:0000256" key="8">
    <source>
        <dbReference type="ARBA" id="ARBA00048679"/>
    </source>
</evidence>
<name>A0A448Q7F6_HAEPA</name>